<accession>A0A2M7G5Z5</accession>
<reference evidence="1 2" key="1">
    <citation type="submission" date="2017-09" db="EMBL/GenBank/DDBJ databases">
        <title>Depth-based differentiation of microbial function through sediment-hosted aquifers and enrichment of novel symbionts in the deep terrestrial subsurface.</title>
        <authorList>
            <person name="Probst A.J."/>
            <person name="Ladd B."/>
            <person name="Jarett J.K."/>
            <person name="Geller-Mcgrath D.E."/>
            <person name="Sieber C.M."/>
            <person name="Emerson J.B."/>
            <person name="Anantharaman K."/>
            <person name="Thomas B.C."/>
            <person name="Malmstrom R."/>
            <person name="Stieglmeier M."/>
            <person name="Klingl A."/>
            <person name="Woyke T."/>
            <person name="Ryan C.M."/>
            <person name="Banfield J.F."/>
        </authorList>
    </citation>
    <scope>NUCLEOTIDE SEQUENCE [LARGE SCALE GENOMIC DNA]</scope>
    <source>
        <strain evidence="1">CG17_big_fil_post_rev_8_21_14_2_50_48_46</strain>
    </source>
</reference>
<name>A0A2M7G5Z5_9BACT</name>
<evidence type="ECO:0000313" key="1">
    <source>
        <dbReference type="EMBL" id="PIW17296.1"/>
    </source>
</evidence>
<protein>
    <submittedName>
        <fullName evidence="1">Uncharacterized protein</fullName>
    </submittedName>
</protein>
<gene>
    <name evidence="1" type="ORF">COW36_08950</name>
</gene>
<sequence length="212" mass="24343">MTASQPFDPFMEWFVLPFLRDKAEKSRAKALNQTKVALPVLGRAGQDGLLHPSAVAAINQELGKLPYRADPLLFDYYTHPGVQARCLTTGDWRIQGSNEQWSCDCDDFAAYAYELFKLTGAKEGHGFWIWNLIINPSDQLWNAWANHVILGFRQYENGRYKTGVMDTNSAANRQIIWFDLPPDQAESAVLLHFSKLYKVVYYRAIRVEYPFK</sequence>
<organism evidence="1 2">
    <name type="scientific">bacterium (Candidatus Blackallbacteria) CG17_big_fil_post_rev_8_21_14_2_50_48_46</name>
    <dbReference type="NCBI Taxonomy" id="2014261"/>
    <lineage>
        <taxon>Bacteria</taxon>
        <taxon>Candidatus Blackallbacteria</taxon>
    </lineage>
</organism>
<dbReference type="Proteomes" id="UP000231019">
    <property type="component" value="Unassembled WGS sequence"/>
</dbReference>
<proteinExistence type="predicted"/>
<dbReference type="AlphaFoldDB" id="A0A2M7G5Z5"/>
<dbReference type="EMBL" id="PFFQ01000024">
    <property type="protein sequence ID" value="PIW17296.1"/>
    <property type="molecule type" value="Genomic_DNA"/>
</dbReference>
<comment type="caution">
    <text evidence="1">The sequence shown here is derived from an EMBL/GenBank/DDBJ whole genome shotgun (WGS) entry which is preliminary data.</text>
</comment>
<evidence type="ECO:0000313" key="2">
    <source>
        <dbReference type="Proteomes" id="UP000231019"/>
    </source>
</evidence>